<organism evidence="2 3">
    <name type="scientific">Labrys miyagiensis</name>
    <dbReference type="NCBI Taxonomy" id="346912"/>
    <lineage>
        <taxon>Bacteria</taxon>
        <taxon>Pseudomonadati</taxon>
        <taxon>Pseudomonadota</taxon>
        <taxon>Alphaproteobacteria</taxon>
        <taxon>Hyphomicrobiales</taxon>
        <taxon>Xanthobacteraceae</taxon>
        <taxon>Labrys</taxon>
    </lineage>
</organism>
<protein>
    <submittedName>
        <fullName evidence="2">Steroid Delta-isomerase</fullName>
    </submittedName>
</protein>
<gene>
    <name evidence="2" type="ORF">GCM10007874_44570</name>
</gene>
<evidence type="ECO:0000313" key="3">
    <source>
        <dbReference type="Proteomes" id="UP001156882"/>
    </source>
</evidence>
<dbReference type="Proteomes" id="UP001156882">
    <property type="component" value="Unassembled WGS sequence"/>
</dbReference>
<dbReference type="InterPro" id="IPR037401">
    <property type="entry name" value="SnoaL-like"/>
</dbReference>
<feature type="domain" description="SnoaL-like" evidence="1">
    <location>
        <begin position="14"/>
        <end position="109"/>
    </location>
</feature>
<name>A0ABQ6CMU5_9HYPH</name>
<accession>A0ABQ6CMU5</accession>
<reference evidence="3" key="1">
    <citation type="journal article" date="2019" name="Int. J. Syst. Evol. Microbiol.">
        <title>The Global Catalogue of Microorganisms (GCM) 10K type strain sequencing project: providing services to taxonomists for standard genome sequencing and annotation.</title>
        <authorList>
            <consortium name="The Broad Institute Genomics Platform"/>
            <consortium name="The Broad Institute Genome Sequencing Center for Infectious Disease"/>
            <person name="Wu L."/>
            <person name="Ma J."/>
        </authorList>
    </citation>
    <scope>NUCLEOTIDE SEQUENCE [LARGE SCALE GENOMIC DNA]</scope>
    <source>
        <strain evidence="3">NBRC 101365</strain>
    </source>
</reference>
<dbReference type="Gene3D" id="3.10.450.50">
    <property type="match status" value="1"/>
</dbReference>
<dbReference type="InterPro" id="IPR032710">
    <property type="entry name" value="NTF2-like_dom_sf"/>
</dbReference>
<dbReference type="PIRSF" id="PIRSF030561">
    <property type="entry name" value="UCP030561"/>
    <property type="match status" value="1"/>
</dbReference>
<proteinExistence type="predicted"/>
<sequence length="122" mass="13398">MDSLAAEAVIAGQLAAYNARDIEAFMAFWHEGAEIFEHSSTLLAAGAAEIRARHLIRFQEPDLHGELIARMSVGNLVVDREIVTRNFPDGLGTLDVIAIYQVEGDKIARAWFKMGMPRLGSS</sequence>
<comment type="caution">
    <text evidence="2">The sequence shown here is derived from an EMBL/GenBank/DDBJ whole genome shotgun (WGS) entry which is preliminary data.</text>
</comment>
<keyword evidence="3" id="KW-1185">Reference proteome</keyword>
<dbReference type="SUPFAM" id="SSF54427">
    <property type="entry name" value="NTF2-like"/>
    <property type="match status" value="1"/>
</dbReference>
<dbReference type="Pfam" id="PF12680">
    <property type="entry name" value="SnoaL_2"/>
    <property type="match status" value="1"/>
</dbReference>
<dbReference type="InterPro" id="IPR008317">
    <property type="entry name" value="UCP030561"/>
</dbReference>
<evidence type="ECO:0000259" key="1">
    <source>
        <dbReference type="Pfam" id="PF12680"/>
    </source>
</evidence>
<dbReference type="EMBL" id="BSPC01000048">
    <property type="protein sequence ID" value="GLS21440.1"/>
    <property type="molecule type" value="Genomic_DNA"/>
</dbReference>
<evidence type="ECO:0000313" key="2">
    <source>
        <dbReference type="EMBL" id="GLS21440.1"/>
    </source>
</evidence>
<dbReference type="RefSeq" id="WP_284314477.1">
    <property type="nucleotide sequence ID" value="NZ_BSPC01000048.1"/>
</dbReference>